<reference evidence="2 3" key="1">
    <citation type="journal article" date="2018" name="Sci. Rep.">
        <title>Comparative genomics provides insights into the lifestyle and reveals functional heterogeneity of dark septate endophytic fungi.</title>
        <authorList>
            <person name="Knapp D.G."/>
            <person name="Nemeth J.B."/>
            <person name="Barry K."/>
            <person name="Hainaut M."/>
            <person name="Henrissat B."/>
            <person name="Johnson J."/>
            <person name="Kuo A."/>
            <person name="Lim J.H.P."/>
            <person name="Lipzen A."/>
            <person name="Nolan M."/>
            <person name="Ohm R.A."/>
            <person name="Tamas L."/>
            <person name="Grigoriev I.V."/>
            <person name="Spatafora J.W."/>
            <person name="Nagy L.G."/>
            <person name="Kovacs G.M."/>
        </authorList>
    </citation>
    <scope>NUCLEOTIDE SEQUENCE [LARGE SCALE GENOMIC DNA]</scope>
    <source>
        <strain evidence="2 3">DSE2036</strain>
    </source>
</reference>
<feature type="non-terminal residue" evidence="2">
    <location>
        <position position="1"/>
    </location>
</feature>
<dbReference type="EMBL" id="KZ805307">
    <property type="protein sequence ID" value="PVI06684.1"/>
    <property type="molecule type" value="Genomic_DNA"/>
</dbReference>
<evidence type="ECO:0000313" key="2">
    <source>
        <dbReference type="EMBL" id="PVI06684.1"/>
    </source>
</evidence>
<accession>A0A2V1EAL1</accession>
<gene>
    <name evidence="2" type="ORF">DM02DRAFT_552104</name>
</gene>
<feature type="transmembrane region" description="Helical" evidence="1">
    <location>
        <begin position="20"/>
        <end position="38"/>
    </location>
</feature>
<proteinExistence type="predicted"/>
<protein>
    <submittedName>
        <fullName evidence="2">Uncharacterized protein</fullName>
    </submittedName>
</protein>
<sequence length="159" mass="17639">ATRGKSNQPSCPTHHLLHQYLPLVYCVHIFCFIPTYLAQPAALSILYPLSSSSSSSSSLLHTWPRPLYPPTSHRQPSRAALPTLIRLRELHAQPCDLKLLLLPLYSFLLLPCQHPSSRAVQVRKRASSWCQICLRPGAVHRASCVVRRGALPAALPTPP</sequence>
<keyword evidence="1" id="KW-0812">Transmembrane</keyword>
<name>A0A2V1EAL1_9PLEO</name>
<keyword evidence="1" id="KW-1133">Transmembrane helix</keyword>
<evidence type="ECO:0000256" key="1">
    <source>
        <dbReference type="SAM" id="Phobius"/>
    </source>
</evidence>
<keyword evidence="3" id="KW-1185">Reference proteome</keyword>
<evidence type="ECO:0000313" key="3">
    <source>
        <dbReference type="Proteomes" id="UP000244855"/>
    </source>
</evidence>
<dbReference type="AlphaFoldDB" id="A0A2V1EAL1"/>
<keyword evidence="1" id="KW-0472">Membrane</keyword>
<dbReference type="Proteomes" id="UP000244855">
    <property type="component" value="Unassembled WGS sequence"/>
</dbReference>
<organism evidence="2 3">
    <name type="scientific">Periconia macrospinosa</name>
    <dbReference type="NCBI Taxonomy" id="97972"/>
    <lineage>
        <taxon>Eukaryota</taxon>
        <taxon>Fungi</taxon>
        <taxon>Dikarya</taxon>
        <taxon>Ascomycota</taxon>
        <taxon>Pezizomycotina</taxon>
        <taxon>Dothideomycetes</taxon>
        <taxon>Pleosporomycetidae</taxon>
        <taxon>Pleosporales</taxon>
        <taxon>Massarineae</taxon>
        <taxon>Periconiaceae</taxon>
        <taxon>Periconia</taxon>
    </lineage>
</organism>